<keyword evidence="11" id="KW-0489">Methyltransferase</keyword>
<comment type="subcellular location">
    <subcellularLocation>
        <location evidence="7">Cytoplasm</location>
    </subcellularLocation>
</comment>
<evidence type="ECO:0000256" key="2">
    <source>
        <dbReference type="ARBA" id="ARBA00008676"/>
    </source>
</evidence>
<comment type="similarity">
    <text evidence="2 7">Belongs to the PanB family.</text>
</comment>
<evidence type="ECO:0000256" key="3">
    <source>
        <dbReference type="ARBA" id="ARBA00011424"/>
    </source>
</evidence>
<accession>A0A519BCL0</accession>
<dbReference type="HAMAP" id="MF_00156">
    <property type="entry name" value="PanB"/>
    <property type="match status" value="1"/>
</dbReference>
<proteinExistence type="inferred from homology"/>
<dbReference type="GO" id="GO:0008168">
    <property type="term" value="F:methyltransferase activity"/>
    <property type="evidence" value="ECO:0007669"/>
    <property type="project" value="UniProtKB-KW"/>
</dbReference>
<dbReference type="GO" id="GO:0005737">
    <property type="term" value="C:cytoplasm"/>
    <property type="evidence" value="ECO:0007669"/>
    <property type="project" value="UniProtKB-SubCell"/>
</dbReference>
<evidence type="ECO:0000256" key="10">
    <source>
        <dbReference type="PIRSR" id="PIRSR000388-3"/>
    </source>
</evidence>
<feature type="active site" description="Proton acceptor" evidence="7 8">
    <location>
        <position position="181"/>
    </location>
</feature>
<sequence length="264" mass="28469">MKGIADFIKMKLDKEKIVMVTAYDYISAGIAKEAGVDIVLVGDSLATTVQGKDNTIGVTLEEMIYHAKIVKGALTDVFVACDMPFMSYQVSPEQALINAGRILKESGANGVKIEGGETAGMTIKKLAENGIPVMAHIGLMPQFINVLGGYKVQGRIESQIERLVNDAVALEKAGAFMIVLEAMPEEAALSVQNNVSIPTIGIGAGRYTDGQVLVFYDAVGMLDKKPPKFVKKFADSRTLIVNALKSYKEEVKNGSFPAEENIYK</sequence>
<dbReference type="GO" id="GO:0003864">
    <property type="term" value="F:3-methyl-2-oxobutanoate hydroxymethyltransferase activity"/>
    <property type="evidence" value="ECO:0007669"/>
    <property type="project" value="UniProtKB-UniRule"/>
</dbReference>
<evidence type="ECO:0000256" key="4">
    <source>
        <dbReference type="ARBA" id="ARBA00022655"/>
    </source>
</evidence>
<dbReference type="FunFam" id="3.20.20.60:FF:000003">
    <property type="entry name" value="3-methyl-2-oxobutanoate hydroxymethyltransferase"/>
    <property type="match status" value="1"/>
</dbReference>
<feature type="binding site" evidence="7 10">
    <location>
        <position position="82"/>
    </location>
    <ligand>
        <name>Mg(2+)</name>
        <dbReference type="ChEBI" id="CHEBI:18420"/>
    </ligand>
</feature>
<evidence type="ECO:0000313" key="11">
    <source>
        <dbReference type="EMBL" id="RZD15013.1"/>
    </source>
</evidence>
<keyword evidence="7 10" id="KW-0479">Metal-binding</keyword>
<comment type="caution">
    <text evidence="11">The sequence shown here is derived from an EMBL/GenBank/DDBJ whole genome shotgun (WGS) entry which is preliminary data.</text>
</comment>
<evidence type="ECO:0000256" key="7">
    <source>
        <dbReference type="HAMAP-Rule" id="MF_00156"/>
    </source>
</evidence>
<feature type="binding site" evidence="7 10">
    <location>
        <position position="114"/>
    </location>
    <ligand>
        <name>Mg(2+)</name>
        <dbReference type="ChEBI" id="CHEBI:18420"/>
    </ligand>
</feature>
<dbReference type="PIRSF" id="PIRSF000388">
    <property type="entry name" value="Pantoate_hydroxy_MeTrfase"/>
    <property type="match status" value="1"/>
</dbReference>
<dbReference type="EMBL" id="SGBD01000001">
    <property type="protein sequence ID" value="RZD15013.1"/>
    <property type="molecule type" value="Genomic_DNA"/>
</dbReference>
<comment type="pathway">
    <text evidence="1 7">Cofactor biosynthesis; (R)-pantothenate biosynthesis; (R)-pantoate from 3-methyl-2-oxobutanoate: step 1/2.</text>
</comment>
<comment type="catalytic activity">
    <reaction evidence="7">
        <text>(6R)-5,10-methylene-5,6,7,8-tetrahydrofolate + 3-methyl-2-oxobutanoate + H2O = 2-dehydropantoate + (6S)-5,6,7,8-tetrahydrofolate</text>
        <dbReference type="Rhea" id="RHEA:11824"/>
        <dbReference type="ChEBI" id="CHEBI:11561"/>
        <dbReference type="ChEBI" id="CHEBI:11851"/>
        <dbReference type="ChEBI" id="CHEBI:15377"/>
        <dbReference type="ChEBI" id="CHEBI:15636"/>
        <dbReference type="ChEBI" id="CHEBI:57453"/>
        <dbReference type="EC" id="2.1.2.11"/>
    </reaction>
</comment>
<dbReference type="SUPFAM" id="SSF51621">
    <property type="entry name" value="Phosphoenolpyruvate/pyruvate domain"/>
    <property type="match status" value="1"/>
</dbReference>
<dbReference type="InterPro" id="IPR015813">
    <property type="entry name" value="Pyrv/PenolPyrv_kinase-like_dom"/>
</dbReference>
<reference evidence="11 12" key="1">
    <citation type="submission" date="2019-01" db="EMBL/GenBank/DDBJ databases">
        <title>Insights into ecological role of a new deltaproteobacterial order Candidatus Sinidesulfobacterales (Sva0485) by metagenomics and metatranscriptomics.</title>
        <authorList>
            <person name="Tan S."/>
            <person name="Liu J."/>
            <person name="Fang Y."/>
            <person name="Hedlund B.P."/>
            <person name="Lian Z.H."/>
            <person name="Huang L.Y."/>
            <person name="Li J.T."/>
            <person name="Huang L.N."/>
            <person name="Li W.J."/>
            <person name="Jiang H.C."/>
            <person name="Dong H.L."/>
            <person name="Shu W.S."/>
        </authorList>
    </citation>
    <scope>NUCLEOTIDE SEQUENCE [LARGE SCALE GENOMIC DNA]</scope>
    <source>
        <strain evidence="11">AP3</strain>
    </source>
</reference>
<gene>
    <name evidence="7 11" type="primary">panB</name>
    <name evidence="11" type="ORF">EVJ47_01685</name>
</gene>
<dbReference type="InterPro" id="IPR003700">
    <property type="entry name" value="Pantoate_hydroxy_MeTrfase"/>
</dbReference>
<comment type="function">
    <text evidence="6 7">Catalyzes the reversible reaction in which hydroxymethyl group from 5,10-methylenetetrahydrofolate is transferred onto alpha-ketoisovalerate to form ketopantoate.</text>
</comment>
<feature type="binding site" evidence="7 9">
    <location>
        <position position="112"/>
    </location>
    <ligand>
        <name>3-methyl-2-oxobutanoate</name>
        <dbReference type="ChEBI" id="CHEBI:11851"/>
    </ligand>
</feature>
<keyword evidence="7 10" id="KW-0460">Magnesium</keyword>
<dbReference type="Gene3D" id="3.20.20.60">
    <property type="entry name" value="Phosphoenolpyruvate-binding domains"/>
    <property type="match status" value="1"/>
</dbReference>
<dbReference type="NCBIfam" id="TIGR00222">
    <property type="entry name" value="panB"/>
    <property type="match status" value="1"/>
</dbReference>
<dbReference type="NCBIfam" id="NF001452">
    <property type="entry name" value="PRK00311.1"/>
    <property type="match status" value="1"/>
</dbReference>
<feature type="binding site" evidence="7 9">
    <location>
        <position position="82"/>
    </location>
    <ligand>
        <name>3-methyl-2-oxobutanoate</name>
        <dbReference type="ChEBI" id="CHEBI:11851"/>
    </ligand>
</feature>
<evidence type="ECO:0000256" key="6">
    <source>
        <dbReference type="ARBA" id="ARBA00056497"/>
    </source>
</evidence>
<comment type="subunit">
    <text evidence="3 7">Homodecamer; pentamer of dimers.</text>
</comment>
<dbReference type="GO" id="GO:0032259">
    <property type="term" value="P:methylation"/>
    <property type="evidence" value="ECO:0007669"/>
    <property type="project" value="UniProtKB-KW"/>
</dbReference>
<dbReference type="Pfam" id="PF02548">
    <property type="entry name" value="Pantoate_transf"/>
    <property type="match status" value="1"/>
</dbReference>
<evidence type="ECO:0000256" key="1">
    <source>
        <dbReference type="ARBA" id="ARBA00005033"/>
    </source>
</evidence>
<feature type="binding site" evidence="7 9">
    <location>
        <begin position="43"/>
        <end position="44"/>
    </location>
    <ligand>
        <name>3-methyl-2-oxobutanoate</name>
        <dbReference type="ChEBI" id="CHEBI:11851"/>
    </ligand>
</feature>
<feature type="binding site" evidence="7 10">
    <location>
        <position position="43"/>
    </location>
    <ligand>
        <name>Mg(2+)</name>
        <dbReference type="ChEBI" id="CHEBI:18420"/>
    </ligand>
</feature>
<dbReference type="PANTHER" id="PTHR20881:SF0">
    <property type="entry name" value="3-METHYL-2-OXOBUTANOATE HYDROXYMETHYLTRANSFERASE"/>
    <property type="match status" value="1"/>
</dbReference>
<dbReference type="CDD" id="cd06557">
    <property type="entry name" value="KPHMT-like"/>
    <property type="match status" value="1"/>
</dbReference>
<protein>
    <recommendedName>
        <fullName evidence="7">3-methyl-2-oxobutanoate hydroxymethyltransferase</fullName>
        <ecNumber evidence="7">2.1.2.11</ecNumber>
    </recommendedName>
    <alternativeName>
        <fullName evidence="7">Ketopantoate hydroxymethyltransferase</fullName>
        <shortName evidence="7">KPHMT</shortName>
    </alternativeName>
</protein>
<dbReference type="GO" id="GO:0000287">
    <property type="term" value="F:magnesium ion binding"/>
    <property type="evidence" value="ECO:0007669"/>
    <property type="project" value="TreeGrafter"/>
</dbReference>
<evidence type="ECO:0000256" key="9">
    <source>
        <dbReference type="PIRSR" id="PIRSR000388-2"/>
    </source>
</evidence>
<keyword evidence="7" id="KW-0963">Cytoplasm</keyword>
<dbReference type="UniPathway" id="UPA00028">
    <property type="reaction ID" value="UER00003"/>
</dbReference>
<dbReference type="AlphaFoldDB" id="A0A519BCL0"/>
<evidence type="ECO:0000256" key="5">
    <source>
        <dbReference type="ARBA" id="ARBA00022679"/>
    </source>
</evidence>
<comment type="cofactor">
    <cofactor evidence="7 10">
        <name>Mg(2+)</name>
        <dbReference type="ChEBI" id="CHEBI:18420"/>
    </cofactor>
    <text evidence="7 10">Binds 1 Mg(2+) ion per subunit.</text>
</comment>
<dbReference type="InterPro" id="IPR040442">
    <property type="entry name" value="Pyrv_kinase-like_dom_sf"/>
</dbReference>
<name>A0A519BCL0_9DELT</name>
<keyword evidence="4 7" id="KW-0566">Pantothenate biosynthesis</keyword>
<keyword evidence="5 7" id="KW-0808">Transferase</keyword>
<dbReference type="PANTHER" id="PTHR20881">
    <property type="entry name" value="3-METHYL-2-OXOBUTANOATE HYDROXYMETHYLTRANSFERASE"/>
    <property type="match status" value="1"/>
</dbReference>
<organism evidence="11 12">
    <name type="scientific">Candidatus Acidulodesulfobacterium ferriphilum</name>
    <dbReference type="NCBI Taxonomy" id="2597223"/>
    <lineage>
        <taxon>Bacteria</taxon>
        <taxon>Deltaproteobacteria</taxon>
        <taxon>Candidatus Acidulodesulfobacterales</taxon>
        <taxon>Candidatus Acidulodesulfobacterium</taxon>
    </lineage>
</organism>
<dbReference type="Proteomes" id="UP000320813">
    <property type="component" value="Unassembled WGS sequence"/>
</dbReference>
<dbReference type="EC" id="2.1.2.11" evidence="7"/>
<dbReference type="GO" id="GO:0015940">
    <property type="term" value="P:pantothenate biosynthetic process"/>
    <property type="evidence" value="ECO:0007669"/>
    <property type="project" value="UniProtKB-UniRule"/>
</dbReference>
<evidence type="ECO:0000256" key="8">
    <source>
        <dbReference type="PIRSR" id="PIRSR000388-1"/>
    </source>
</evidence>
<evidence type="ECO:0000313" key="12">
    <source>
        <dbReference type="Proteomes" id="UP000320813"/>
    </source>
</evidence>